<dbReference type="GeneID" id="14910006"/>
<sequence length="504" mass="61159">MYPKKHPANNPSEIKSRKNLTQQQKEELKRQVADRLSKKYGIQNSELIKGEVSNYMKNTTHITAEGLKNLEDSIKAQTKKEKSDQVKIEDDESVKSGISKMSGATNFDEVDKYTQQKNLSNQDDKESEVKKTKKLQGTQIKKYENDLDFLEEENEWAAIYKYNKFLYDKEQEMLRQKKIQEVIQTRENLDAQVKEKEKLKEKERKQNYNYVDNIKVQMDIFDEKEKEKAIQLQKIKEMEKMDREKQVKENKHRRRQDQKQEKQLDAYLMQKVKEEIEADQQYQLFKKEHQAQVMKKLLQENEERKERMRQEAEQERQENIQLMDAYCRLIDEQDKQRDKTLQEREDKMKEYQRAALENVTMVHEDKVAIMDKRRQKYHDRHEKKLDQQEIDRKRKEKEQKALMKEYLFKQMEEKEQRAKKEKENYNEQAVIWKNDNELFNQFQDKKNKEKKEVMQTYAGTLKEQMNDNLKNKKVCLAAMNENEAQLNKRLLEELDNIRQEVKRN</sequence>
<dbReference type="OrthoDB" id="306101at2759"/>
<feature type="compositionally biased region" description="Polar residues" evidence="2">
    <location>
        <begin position="9"/>
        <end position="23"/>
    </location>
</feature>
<keyword evidence="4" id="KW-1185">Reference proteome</keyword>
<evidence type="ECO:0000313" key="4">
    <source>
        <dbReference type="Proteomes" id="UP000008983"/>
    </source>
</evidence>
<feature type="region of interest" description="Disordered" evidence="2">
    <location>
        <begin position="372"/>
        <end position="396"/>
    </location>
</feature>
<feature type="coiled-coil region" evidence="1">
    <location>
        <begin position="291"/>
        <end position="350"/>
    </location>
</feature>
<protein>
    <recommendedName>
        <fullName evidence="5">Trichohyalin-plectin-homology domain-containing protein</fullName>
    </recommendedName>
</protein>
<dbReference type="EMBL" id="GL983306">
    <property type="protein sequence ID" value="EGR33821.1"/>
    <property type="molecule type" value="Genomic_DNA"/>
</dbReference>
<dbReference type="InParanoid" id="G0QLU0"/>
<dbReference type="RefSeq" id="XP_004039045.1">
    <property type="nucleotide sequence ID" value="XM_004038997.1"/>
</dbReference>
<dbReference type="AlphaFoldDB" id="G0QLU0"/>
<dbReference type="eggNOG" id="ENOG502SI0R">
    <property type="taxonomic scope" value="Eukaryota"/>
</dbReference>
<gene>
    <name evidence="3" type="ORF">IMG5_036370</name>
</gene>
<evidence type="ECO:0008006" key="5">
    <source>
        <dbReference type="Google" id="ProtNLM"/>
    </source>
</evidence>
<accession>G0QLU0</accession>
<evidence type="ECO:0000313" key="3">
    <source>
        <dbReference type="EMBL" id="EGR33821.1"/>
    </source>
</evidence>
<evidence type="ECO:0000256" key="2">
    <source>
        <dbReference type="SAM" id="MobiDB-lite"/>
    </source>
</evidence>
<dbReference type="OMA" id="EHARMKK"/>
<feature type="compositionally biased region" description="Basic and acidic residues" evidence="2">
    <location>
        <begin position="379"/>
        <end position="396"/>
    </location>
</feature>
<evidence type="ECO:0000256" key="1">
    <source>
        <dbReference type="SAM" id="Coils"/>
    </source>
</evidence>
<keyword evidence="1" id="KW-0175">Coiled coil</keyword>
<reference evidence="3 4" key="1">
    <citation type="submission" date="2011-07" db="EMBL/GenBank/DDBJ databases">
        <authorList>
            <person name="Coyne R."/>
            <person name="Brami D."/>
            <person name="Johnson J."/>
            <person name="Hostetler J."/>
            <person name="Hannick L."/>
            <person name="Clark T."/>
            <person name="Cassidy-Hanley D."/>
            <person name="Inman J."/>
        </authorList>
    </citation>
    <scope>NUCLEOTIDE SEQUENCE [LARGE SCALE GENOMIC DNA]</scope>
    <source>
        <strain evidence="3 4">G5</strain>
    </source>
</reference>
<name>G0QLU0_ICHMU</name>
<feature type="compositionally biased region" description="Basic and acidic residues" evidence="2">
    <location>
        <begin position="239"/>
        <end position="249"/>
    </location>
</feature>
<organism evidence="3 4">
    <name type="scientific">Ichthyophthirius multifiliis</name>
    <name type="common">White spot disease agent</name>
    <name type="synonym">Ich</name>
    <dbReference type="NCBI Taxonomy" id="5932"/>
    <lineage>
        <taxon>Eukaryota</taxon>
        <taxon>Sar</taxon>
        <taxon>Alveolata</taxon>
        <taxon>Ciliophora</taxon>
        <taxon>Intramacronucleata</taxon>
        <taxon>Oligohymenophorea</taxon>
        <taxon>Hymenostomatida</taxon>
        <taxon>Ophryoglenina</taxon>
        <taxon>Ichthyophthirius</taxon>
    </lineage>
</organism>
<dbReference type="Proteomes" id="UP000008983">
    <property type="component" value="Unassembled WGS sequence"/>
</dbReference>
<feature type="region of interest" description="Disordered" evidence="2">
    <location>
        <begin position="239"/>
        <end position="263"/>
    </location>
</feature>
<feature type="region of interest" description="Disordered" evidence="2">
    <location>
        <begin position="1"/>
        <end position="32"/>
    </location>
</feature>
<proteinExistence type="predicted"/>